<dbReference type="KEGG" id="spar:SPRG_17869"/>
<feature type="non-terminal residue" evidence="4">
    <location>
        <position position="325"/>
    </location>
</feature>
<dbReference type="PROSITE" id="PS50088">
    <property type="entry name" value="ANK_REPEAT"/>
    <property type="match status" value="4"/>
</dbReference>
<gene>
    <name evidence="4" type="ORF">SPRG_17869</name>
</gene>
<organism evidence="4 5">
    <name type="scientific">Saprolegnia parasitica (strain CBS 223.65)</name>
    <dbReference type="NCBI Taxonomy" id="695850"/>
    <lineage>
        <taxon>Eukaryota</taxon>
        <taxon>Sar</taxon>
        <taxon>Stramenopiles</taxon>
        <taxon>Oomycota</taxon>
        <taxon>Saprolegniomycetes</taxon>
        <taxon>Saprolegniales</taxon>
        <taxon>Saprolegniaceae</taxon>
        <taxon>Saprolegnia</taxon>
    </lineage>
</organism>
<dbReference type="GeneID" id="24139397"/>
<evidence type="ECO:0000256" key="2">
    <source>
        <dbReference type="ARBA" id="ARBA00023043"/>
    </source>
</evidence>
<dbReference type="GO" id="GO:0004842">
    <property type="term" value="F:ubiquitin-protein transferase activity"/>
    <property type="evidence" value="ECO:0007669"/>
    <property type="project" value="TreeGrafter"/>
</dbReference>
<name>A0A067BIQ6_SAPPC</name>
<dbReference type="InterPro" id="IPR036770">
    <property type="entry name" value="Ankyrin_rpt-contain_sf"/>
</dbReference>
<protein>
    <submittedName>
        <fullName evidence="4">Uncharacterized protein</fullName>
    </submittedName>
</protein>
<feature type="repeat" description="ANK" evidence="3">
    <location>
        <begin position="37"/>
        <end position="69"/>
    </location>
</feature>
<sequence length="325" mass="33367">MAATTSSLLDQAHDGDACAIASLLADVKLHGLTPEVAGPSLLVLAARAGDLEAVDSLLVVGLDVNAIVAQDTTPLITAVQSEHTEIVRSLLRHGADPNVAPPSGVTALQEACRHGLTDIVTALLEHGADTEACADNGNTALMLATRRGWDDLVTYLAPRCNVNAVAAHGYSAVAIAAAAGNLALVHALYSVGAHLAPSKPEHEAPLEAACAQGHLDVVRFLVQHIKHDVDRINAEGTTALYAAVVHGAGDIVACLLPHANVNRVLSTGATYLCAAAFDGHTAIVEQLLANGADPSLPDGEGNTPLLHAVAQHHVDIVALLLPVLD</sequence>
<dbReference type="SUPFAM" id="SSF48403">
    <property type="entry name" value="Ankyrin repeat"/>
    <property type="match status" value="1"/>
</dbReference>
<keyword evidence="1" id="KW-0677">Repeat</keyword>
<dbReference type="Proteomes" id="UP000030745">
    <property type="component" value="Unassembled WGS sequence"/>
</dbReference>
<dbReference type="VEuPathDB" id="FungiDB:SPRG_17869"/>
<evidence type="ECO:0000313" key="5">
    <source>
        <dbReference type="Proteomes" id="UP000030745"/>
    </source>
</evidence>
<keyword evidence="5" id="KW-1185">Reference proteome</keyword>
<feature type="repeat" description="ANK" evidence="3">
    <location>
        <begin position="267"/>
        <end position="299"/>
    </location>
</feature>
<dbReference type="PANTHER" id="PTHR24171">
    <property type="entry name" value="ANKYRIN REPEAT DOMAIN-CONTAINING PROTEIN 39-RELATED"/>
    <property type="match status" value="1"/>
</dbReference>
<dbReference type="InterPro" id="IPR002110">
    <property type="entry name" value="Ankyrin_rpt"/>
</dbReference>
<evidence type="ECO:0000313" key="4">
    <source>
        <dbReference type="EMBL" id="KDO16625.1"/>
    </source>
</evidence>
<feature type="repeat" description="ANK" evidence="3">
    <location>
        <begin position="70"/>
        <end position="102"/>
    </location>
</feature>
<keyword evidence="2 3" id="KW-0040">ANK repeat</keyword>
<dbReference type="OMA" id="EACADNG"/>
<dbReference type="PROSITE" id="PS50297">
    <property type="entry name" value="ANK_REP_REGION"/>
    <property type="match status" value="3"/>
</dbReference>
<dbReference type="Gene3D" id="1.25.40.20">
    <property type="entry name" value="Ankyrin repeat-containing domain"/>
    <property type="match status" value="4"/>
</dbReference>
<reference evidence="4 5" key="1">
    <citation type="journal article" date="2013" name="PLoS Genet.">
        <title>Distinctive expansion of potential virulence genes in the genome of the oomycete fish pathogen Saprolegnia parasitica.</title>
        <authorList>
            <person name="Jiang R.H."/>
            <person name="de Bruijn I."/>
            <person name="Haas B.J."/>
            <person name="Belmonte R."/>
            <person name="Lobach L."/>
            <person name="Christie J."/>
            <person name="van den Ackerveken G."/>
            <person name="Bottin A."/>
            <person name="Bulone V."/>
            <person name="Diaz-Moreno S.M."/>
            <person name="Dumas B."/>
            <person name="Fan L."/>
            <person name="Gaulin E."/>
            <person name="Govers F."/>
            <person name="Grenville-Briggs L.J."/>
            <person name="Horner N.R."/>
            <person name="Levin J.Z."/>
            <person name="Mammella M."/>
            <person name="Meijer H.J."/>
            <person name="Morris P."/>
            <person name="Nusbaum C."/>
            <person name="Oome S."/>
            <person name="Phillips A.J."/>
            <person name="van Rooyen D."/>
            <person name="Rzeszutek E."/>
            <person name="Saraiva M."/>
            <person name="Secombes C.J."/>
            <person name="Seidl M.F."/>
            <person name="Snel B."/>
            <person name="Stassen J.H."/>
            <person name="Sykes S."/>
            <person name="Tripathy S."/>
            <person name="van den Berg H."/>
            <person name="Vega-Arreguin J.C."/>
            <person name="Wawra S."/>
            <person name="Young S.K."/>
            <person name="Zeng Q."/>
            <person name="Dieguez-Uribeondo J."/>
            <person name="Russ C."/>
            <person name="Tyler B.M."/>
            <person name="van West P."/>
        </authorList>
    </citation>
    <scope>NUCLEOTIDE SEQUENCE [LARGE SCALE GENOMIC DNA]</scope>
    <source>
        <strain evidence="4 5">CBS 223.65</strain>
    </source>
</reference>
<dbReference type="Pfam" id="PF13637">
    <property type="entry name" value="Ank_4"/>
    <property type="match status" value="2"/>
</dbReference>
<dbReference type="GO" id="GO:0085020">
    <property type="term" value="P:protein K6-linked ubiquitination"/>
    <property type="evidence" value="ECO:0007669"/>
    <property type="project" value="TreeGrafter"/>
</dbReference>
<dbReference type="EMBL" id="KK584015">
    <property type="protein sequence ID" value="KDO16625.1"/>
    <property type="molecule type" value="Genomic_DNA"/>
</dbReference>
<dbReference type="OrthoDB" id="78436at2759"/>
<dbReference type="AlphaFoldDB" id="A0A067BIQ6"/>
<dbReference type="PANTHER" id="PTHR24171:SF8">
    <property type="entry name" value="BRCA1-ASSOCIATED RING DOMAIN PROTEIN 1"/>
    <property type="match status" value="1"/>
</dbReference>
<evidence type="ECO:0000256" key="1">
    <source>
        <dbReference type="ARBA" id="ARBA00022737"/>
    </source>
</evidence>
<evidence type="ECO:0000256" key="3">
    <source>
        <dbReference type="PROSITE-ProRule" id="PRU00023"/>
    </source>
</evidence>
<proteinExistence type="predicted"/>
<dbReference type="Pfam" id="PF12796">
    <property type="entry name" value="Ank_2"/>
    <property type="match status" value="2"/>
</dbReference>
<dbReference type="SMART" id="SM00248">
    <property type="entry name" value="ANK"/>
    <property type="match status" value="9"/>
</dbReference>
<accession>A0A067BIQ6</accession>
<dbReference type="STRING" id="695850.A0A067BIQ6"/>
<dbReference type="RefSeq" id="XP_012212666.1">
    <property type="nucleotide sequence ID" value="XM_012357276.1"/>
</dbReference>
<feature type="repeat" description="ANK" evidence="3">
    <location>
        <begin position="103"/>
        <end position="135"/>
    </location>
</feature>